<proteinExistence type="predicted"/>
<evidence type="ECO:0000256" key="8">
    <source>
        <dbReference type="ARBA" id="ARBA00023136"/>
    </source>
</evidence>
<evidence type="ECO:0000256" key="4">
    <source>
        <dbReference type="ARBA" id="ARBA00022737"/>
    </source>
</evidence>
<evidence type="ECO:0000256" key="2">
    <source>
        <dbReference type="ARBA" id="ARBA00022448"/>
    </source>
</evidence>
<comment type="caution">
    <text evidence="12">The sequence shown here is derived from an EMBL/GenBank/DDBJ whole genome shotgun (WGS) entry which is preliminary data.</text>
</comment>
<feature type="transmembrane region" description="Helical" evidence="10">
    <location>
        <begin position="647"/>
        <end position="667"/>
    </location>
</feature>
<accession>A0A7I8WAB4</accession>
<sequence length="1018" mass="118839">MSRSKQIDLLQNRDEADLNVEVIYDCKVCRSSKLDDSEKQQKHDSTVQLFKIAEYQGDVNSRLISKLLYQDRACVNCQNDDKHTVLHKAIIHENIIVLNILLKSNFCNNWNIYNALLLAISRGSTKIAEDFIKTNVIYEKIKMYAFEKETKGLETDGSDDIGEDTNLFMVDVTPIMLASQKNQFSVVKLLYARAERISERVLNKRKFELDELKFSRTKLNVYRALASDTYLCIGFRSDPIFKSFELAKKMDNLSITERHFRKEYQQLKTQLGGFVCRLLDRVRHQEELSVILKEQSGLINLHNESDDETNNTMPRLKLAVQYGLKKFVVHPSVQRKVQTRTYDNPLAEHLFNTNIFCSFLNLIPFIFLYLLATVFYLIYPFNTRLKVKTFLKTPIVKFLSNLIVSVGFVIIILIHSIREDPSYHIDGSAARISTHPKLSQTFCTFLSEQTMARNKTSGQLIKDYCSLSSIQKREVVYPFKDIDGVKLGDEFIRNYSFQVTFWIIMILVIGFAFRYGRLVYHDTLVYFLRNWYNVFGLISMILYMLYIVFVIYTRARVIEAIDYFNRTPTAWRDLLYSNNSEAERRWSNIPADRRLWPDSDLGIIGEICFSVGCLSMFLSFFSFFIANEHIGPLVISLVRMGGEMIRFSVLLITTLLSFILIFVRLYMNFAPKNRSVIEVDFDVKSFQFGEDGDAGYKFGSFMSAFRTLFWGTFGMASYFDVEIAGENNPNNLDYRTPTVFAGYIMFGIYHWATVILLINMLIAMMTRSYDRIASDEDIEWKYARTRLYLDYMQTDTLCVPFNVIPTLKTLIRVCRWIKYIFMQCFFSPNKKKRGLKRSLKSTRSDDIDRYHSFFKHNLDTDNTKGKKLTYEMVMKRLISRFWNSKSTRFEEDTKLERESPKLLADDANNDMSTMRKEINHLMEMIKQRDSTTNNFINNLMDLQDLMKDIDVKSDEFARQQVELRLKMENFSCDCPCWELMQSVGLVRNIPHTSDLQVSESSTASTSRLVGVRLMNDAE</sequence>
<dbReference type="AlphaFoldDB" id="A0A7I8WAB4"/>
<evidence type="ECO:0000256" key="1">
    <source>
        <dbReference type="ARBA" id="ARBA00004141"/>
    </source>
</evidence>
<dbReference type="EMBL" id="CAJFCJ010000024">
    <property type="protein sequence ID" value="CAD5125083.1"/>
    <property type="molecule type" value="Genomic_DNA"/>
</dbReference>
<dbReference type="GO" id="GO:0015279">
    <property type="term" value="F:store-operated calcium channel activity"/>
    <property type="evidence" value="ECO:0007669"/>
    <property type="project" value="TreeGrafter"/>
</dbReference>
<keyword evidence="13" id="KW-1185">Reference proteome</keyword>
<feature type="transmembrane region" description="Helical" evidence="10">
    <location>
        <begin position="398"/>
        <end position="417"/>
    </location>
</feature>
<protein>
    <submittedName>
        <fullName evidence="12">DgyrCDS13324</fullName>
    </submittedName>
</protein>
<keyword evidence="8 10" id="KW-0472">Membrane</keyword>
<evidence type="ECO:0000313" key="13">
    <source>
        <dbReference type="Proteomes" id="UP000549394"/>
    </source>
</evidence>
<feature type="transmembrane region" description="Helical" evidence="10">
    <location>
        <begin position="740"/>
        <end position="762"/>
    </location>
</feature>
<dbReference type="GO" id="GO:0070679">
    <property type="term" value="F:inositol 1,4,5 trisphosphate binding"/>
    <property type="evidence" value="ECO:0007669"/>
    <property type="project" value="TreeGrafter"/>
</dbReference>
<dbReference type="SMART" id="SM01420">
    <property type="entry name" value="TRP_2"/>
    <property type="match status" value="1"/>
</dbReference>
<keyword evidence="7" id="KW-0406">Ion transport</keyword>
<evidence type="ECO:0000256" key="9">
    <source>
        <dbReference type="ARBA" id="ARBA00023303"/>
    </source>
</evidence>
<dbReference type="PRINTS" id="PR01097">
    <property type="entry name" value="TRNSRECEPTRP"/>
</dbReference>
<name>A0A7I8WAB4_9ANNE</name>
<evidence type="ECO:0000313" key="12">
    <source>
        <dbReference type="EMBL" id="CAD5125083.1"/>
    </source>
</evidence>
<reference evidence="12 13" key="1">
    <citation type="submission" date="2020-08" db="EMBL/GenBank/DDBJ databases">
        <authorList>
            <person name="Hejnol A."/>
        </authorList>
    </citation>
    <scope>NUCLEOTIDE SEQUENCE [LARGE SCALE GENOMIC DNA]</scope>
</reference>
<dbReference type="SUPFAM" id="SSF48403">
    <property type="entry name" value="Ankyrin repeat"/>
    <property type="match status" value="1"/>
</dbReference>
<organism evidence="12 13">
    <name type="scientific">Dimorphilus gyrociliatus</name>
    <dbReference type="NCBI Taxonomy" id="2664684"/>
    <lineage>
        <taxon>Eukaryota</taxon>
        <taxon>Metazoa</taxon>
        <taxon>Spiralia</taxon>
        <taxon>Lophotrochozoa</taxon>
        <taxon>Annelida</taxon>
        <taxon>Polychaeta</taxon>
        <taxon>Polychaeta incertae sedis</taxon>
        <taxon>Dinophilidae</taxon>
        <taxon>Dimorphilus</taxon>
    </lineage>
</organism>
<feature type="transmembrane region" description="Helical" evidence="10">
    <location>
        <begin position="534"/>
        <end position="552"/>
    </location>
</feature>
<dbReference type="GO" id="GO:0051480">
    <property type="term" value="P:regulation of cytosolic calcium ion concentration"/>
    <property type="evidence" value="ECO:0007669"/>
    <property type="project" value="TreeGrafter"/>
</dbReference>
<keyword evidence="9" id="KW-0407">Ion channel</keyword>
<feature type="transmembrane region" description="Helical" evidence="10">
    <location>
        <begin position="359"/>
        <end position="378"/>
    </location>
</feature>
<evidence type="ECO:0000256" key="5">
    <source>
        <dbReference type="ARBA" id="ARBA00022989"/>
    </source>
</evidence>
<dbReference type="Gene3D" id="1.25.40.20">
    <property type="entry name" value="Ankyrin repeat-containing domain"/>
    <property type="match status" value="1"/>
</dbReference>
<keyword evidence="4" id="KW-0677">Repeat</keyword>
<evidence type="ECO:0000256" key="6">
    <source>
        <dbReference type="ARBA" id="ARBA00023043"/>
    </source>
</evidence>
<dbReference type="Pfam" id="PF08344">
    <property type="entry name" value="TRP_2"/>
    <property type="match status" value="1"/>
</dbReference>
<keyword evidence="6" id="KW-0040">ANK repeat</keyword>
<dbReference type="GO" id="GO:0005886">
    <property type="term" value="C:plasma membrane"/>
    <property type="evidence" value="ECO:0007669"/>
    <property type="project" value="TreeGrafter"/>
</dbReference>
<dbReference type="InterPro" id="IPR013555">
    <property type="entry name" value="TRP_dom"/>
</dbReference>
<feature type="domain" description="Transient receptor ion channel" evidence="11">
    <location>
        <begin position="198"/>
        <end position="261"/>
    </location>
</feature>
<dbReference type="InterPro" id="IPR036770">
    <property type="entry name" value="Ankyrin_rpt-contain_sf"/>
</dbReference>
<dbReference type="Pfam" id="PF00520">
    <property type="entry name" value="Ion_trans"/>
    <property type="match status" value="1"/>
</dbReference>
<dbReference type="GO" id="GO:0034703">
    <property type="term" value="C:cation channel complex"/>
    <property type="evidence" value="ECO:0007669"/>
    <property type="project" value="TreeGrafter"/>
</dbReference>
<dbReference type="PANTHER" id="PTHR10117">
    <property type="entry name" value="TRANSIENT RECEPTOR POTENTIAL CHANNEL"/>
    <property type="match status" value="1"/>
</dbReference>
<feature type="transmembrane region" description="Helical" evidence="10">
    <location>
        <begin position="495"/>
        <end position="513"/>
    </location>
</feature>
<dbReference type="PANTHER" id="PTHR10117:SF54">
    <property type="entry name" value="TRANSIENT RECEPTOR POTENTIAL-GAMMA PROTEIN"/>
    <property type="match status" value="1"/>
</dbReference>
<evidence type="ECO:0000256" key="3">
    <source>
        <dbReference type="ARBA" id="ARBA00022692"/>
    </source>
</evidence>
<dbReference type="InterPro" id="IPR005821">
    <property type="entry name" value="Ion_trans_dom"/>
</dbReference>
<dbReference type="InterPro" id="IPR002153">
    <property type="entry name" value="TRPC_channel"/>
</dbReference>
<keyword evidence="5 10" id="KW-1133">Transmembrane helix</keyword>
<feature type="transmembrane region" description="Helical" evidence="10">
    <location>
        <begin position="603"/>
        <end position="626"/>
    </location>
</feature>
<evidence type="ECO:0000256" key="10">
    <source>
        <dbReference type="SAM" id="Phobius"/>
    </source>
</evidence>
<comment type="subcellular location">
    <subcellularLocation>
        <location evidence="1">Membrane</location>
        <topology evidence="1">Multi-pass membrane protein</topology>
    </subcellularLocation>
</comment>
<dbReference type="OrthoDB" id="2373987at2759"/>
<keyword evidence="2" id="KW-0813">Transport</keyword>
<dbReference type="Proteomes" id="UP000549394">
    <property type="component" value="Unassembled WGS sequence"/>
</dbReference>
<evidence type="ECO:0000259" key="11">
    <source>
        <dbReference type="SMART" id="SM01420"/>
    </source>
</evidence>
<keyword evidence="3 10" id="KW-0812">Transmembrane</keyword>
<evidence type="ECO:0000256" key="7">
    <source>
        <dbReference type="ARBA" id="ARBA00023065"/>
    </source>
</evidence>
<gene>
    <name evidence="12" type="ORF">DGYR_LOCUS12524</name>
</gene>